<evidence type="ECO:0000256" key="7">
    <source>
        <dbReference type="ARBA" id="ARBA00023015"/>
    </source>
</evidence>
<name>A0ABY9BE63_VITVI</name>
<dbReference type="PRINTS" id="PR00385">
    <property type="entry name" value="P450"/>
</dbReference>
<evidence type="ECO:0000256" key="9">
    <source>
        <dbReference type="ARBA" id="ARBA00023125"/>
    </source>
</evidence>
<dbReference type="InterPro" id="IPR036396">
    <property type="entry name" value="Cyt_P450_sf"/>
</dbReference>
<evidence type="ECO:0000256" key="4">
    <source>
        <dbReference type="ARBA" id="ARBA00022723"/>
    </source>
</evidence>
<evidence type="ECO:0000313" key="14">
    <source>
        <dbReference type="EMBL" id="WJZ81134.1"/>
    </source>
</evidence>
<feature type="region of interest" description="Disordered" evidence="12">
    <location>
        <begin position="172"/>
        <end position="200"/>
    </location>
</feature>
<evidence type="ECO:0000256" key="3">
    <source>
        <dbReference type="ARBA" id="ARBA00022617"/>
    </source>
</evidence>
<dbReference type="SUPFAM" id="SSF101941">
    <property type="entry name" value="NAC domain"/>
    <property type="match status" value="1"/>
</dbReference>
<proteinExistence type="inferred from homology"/>
<evidence type="ECO:0000259" key="13">
    <source>
        <dbReference type="PROSITE" id="PS51005"/>
    </source>
</evidence>
<keyword evidence="11" id="KW-0539">Nucleus</keyword>
<dbReference type="SUPFAM" id="SSF48264">
    <property type="entry name" value="Cytochrome P450"/>
    <property type="match status" value="1"/>
</dbReference>
<evidence type="ECO:0000313" key="15">
    <source>
        <dbReference type="Proteomes" id="UP001227230"/>
    </source>
</evidence>
<dbReference type="InterPro" id="IPR003441">
    <property type="entry name" value="NAC-dom"/>
</dbReference>
<keyword evidence="6" id="KW-0408">Iron</keyword>
<keyword evidence="15" id="KW-1185">Reference proteome</keyword>
<dbReference type="Pfam" id="PF02365">
    <property type="entry name" value="NAM"/>
    <property type="match status" value="1"/>
</dbReference>
<keyword evidence="8" id="KW-0503">Monooxygenase</keyword>
<keyword evidence="7" id="KW-0805">Transcription regulation</keyword>
<evidence type="ECO:0000256" key="11">
    <source>
        <dbReference type="ARBA" id="ARBA00023242"/>
    </source>
</evidence>
<dbReference type="PRINTS" id="PR00463">
    <property type="entry name" value="EP450I"/>
</dbReference>
<keyword evidence="10" id="KW-0804">Transcription</keyword>
<dbReference type="Gene3D" id="2.170.150.80">
    <property type="entry name" value="NAC domain"/>
    <property type="match status" value="1"/>
</dbReference>
<evidence type="ECO:0000256" key="12">
    <source>
        <dbReference type="SAM" id="MobiDB-lite"/>
    </source>
</evidence>
<evidence type="ECO:0000256" key="5">
    <source>
        <dbReference type="ARBA" id="ARBA00023002"/>
    </source>
</evidence>
<keyword evidence="4" id="KW-0479">Metal-binding</keyword>
<comment type="similarity">
    <text evidence="2">Belongs to the cytochrome P450 family.</text>
</comment>
<feature type="domain" description="NAC" evidence="13">
    <location>
        <begin position="9"/>
        <end position="161"/>
    </location>
</feature>
<sequence>MDGKGSSQLPPGFRFHPTDEELIMYYLKNQATSKPCPVSIIPEVDIYKFEPWELPEKAEFGENEWYFFSPRDRKYPNGARPNRATVSGYWKATGTDKAIYSGAKYVGVKKALVFYKGRPPKGIKTDWIMHEYRLSDSRPRPKKHNGSMRLDDWVLCRIYKKKHVGRILEEKEENLGPQIPVTNSDDGGEQHQSPEMEEERSIGTAGYNMGILMLACTVLTWIAIHRWSQRHTKGPKTWPLVGAAIEQLINYDRMHDWLVKYLSKSRTVAVPMPFTTYTYIADPANVEHVLKTNFANYPKGEVYHSYMEVLLGDGIFNVDGELWRRQRKTASFEFASKNLRDFSTIVFREYSLKLSAILSEASFHNREVDMQDLLMRMTLDSICKVGFGVEIGTLAPNLPENCFARAFDTANIIVTLRFIDPLWKIKKFLNVGSESLLDKSIKVIDDFTYSVIRTRKAEIDQARKSHDDKIKHDILSRFIELGENPESNLTDKSLRDVVLNFVIAGRDTTATTLSWAVYMMMAHAHVADKLYSELKTFEEDRAKEDKISLLHYDIEDSKSFNQRVTQFARLLTYDSLGRLHYLHAVITETLRLYPAVPQDPKGILEDDVLPDGTRVKAGGMVTYVPYSMGRMEYNWGPDATLFKPERWLKEGFFQNASPFKFTAFQAGPRICLGKDSAYLQMKMAIALLCRFFKFNLVQGHIVKYRMMTILSMANGLKVTVSRRS</sequence>
<dbReference type="InterPro" id="IPR001128">
    <property type="entry name" value="Cyt_P450"/>
</dbReference>
<dbReference type="Proteomes" id="UP001227230">
    <property type="component" value="Chromosome 1"/>
</dbReference>
<dbReference type="PANTHER" id="PTHR24296">
    <property type="entry name" value="CYTOCHROME P450"/>
    <property type="match status" value="1"/>
</dbReference>
<evidence type="ECO:0000256" key="1">
    <source>
        <dbReference type="ARBA" id="ARBA00001971"/>
    </source>
</evidence>
<dbReference type="EMBL" id="CP126648">
    <property type="protein sequence ID" value="WJZ81134.1"/>
    <property type="molecule type" value="Genomic_DNA"/>
</dbReference>
<reference evidence="14 15" key="1">
    <citation type="journal article" date="2023" name="Hortic Res">
        <title>The complete reference genome for grapevine (Vitis vinifera L.) genetics and breeding.</title>
        <authorList>
            <person name="Shi X."/>
            <person name="Cao S."/>
            <person name="Wang X."/>
            <person name="Huang S."/>
            <person name="Wang Y."/>
            <person name="Liu Z."/>
            <person name="Liu W."/>
            <person name="Leng X."/>
            <person name="Peng Y."/>
            <person name="Wang N."/>
            <person name="Wang Y."/>
            <person name="Ma Z."/>
            <person name="Xu X."/>
            <person name="Zhang F."/>
            <person name="Xue H."/>
            <person name="Zhong H."/>
            <person name="Wang Y."/>
            <person name="Zhang K."/>
            <person name="Velt A."/>
            <person name="Avia K."/>
            <person name="Holtgrawe D."/>
            <person name="Grimplet J."/>
            <person name="Matus J.T."/>
            <person name="Ware D."/>
            <person name="Wu X."/>
            <person name="Wang H."/>
            <person name="Liu C."/>
            <person name="Fang Y."/>
            <person name="Rustenholz C."/>
            <person name="Cheng Z."/>
            <person name="Xiao H."/>
            <person name="Zhou Y."/>
        </authorList>
    </citation>
    <scope>NUCLEOTIDE SEQUENCE [LARGE SCALE GENOMIC DNA]</scope>
    <source>
        <strain evidence="15">cv. Pinot noir / PN40024</strain>
        <tissue evidence="14">Leaf</tissue>
    </source>
</reference>
<evidence type="ECO:0000256" key="8">
    <source>
        <dbReference type="ARBA" id="ARBA00023033"/>
    </source>
</evidence>
<dbReference type="InterPro" id="IPR036093">
    <property type="entry name" value="NAC_dom_sf"/>
</dbReference>
<protein>
    <recommendedName>
        <fullName evidence="13">NAC domain-containing protein</fullName>
    </recommendedName>
</protein>
<evidence type="ECO:0000256" key="2">
    <source>
        <dbReference type="ARBA" id="ARBA00010617"/>
    </source>
</evidence>
<dbReference type="InterPro" id="IPR002401">
    <property type="entry name" value="Cyt_P450_E_grp-I"/>
</dbReference>
<organism evidence="14 15">
    <name type="scientific">Vitis vinifera</name>
    <name type="common">Grape</name>
    <dbReference type="NCBI Taxonomy" id="29760"/>
    <lineage>
        <taxon>Eukaryota</taxon>
        <taxon>Viridiplantae</taxon>
        <taxon>Streptophyta</taxon>
        <taxon>Embryophyta</taxon>
        <taxon>Tracheophyta</taxon>
        <taxon>Spermatophyta</taxon>
        <taxon>Magnoliopsida</taxon>
        <taxon>eudicotyledons</taxon>
        <taxon>Gunneridae</taxon>
        <taxon>Pentapetalae</taxon>
        <taxon>rosids</taxon>
        <taxon>Vitales</taxon>
        <taxon>Vitaceae</taxon>
        <taxon>Viteae</taxon>
        <taxon>Vitis</taxon>
    </lineage>
</organism>
<dbReference type="PROSITE" id="PS51005">
    <property type="entry name" value="NAC"/>
    <property type="match status" value="1"/>
</dbReference>
<keyword evidence="3" id="KW-0349">Heme</keyword>
<dbReference type="CDD" id="cd11064">
    <property type="entry name" value="CYP86A"/>
    <property type="match status" value="1"/>
</dbReference>
<evidence type="ECO:0000256" key="10">
    <source>
        <dbReference type="ARBA" id="ARBA00023163"/>
    </source>
</evidence>
<keyword evidence="9" id="KW-0238">DNA-binding</keyword>
<accession>A0ABY9BE63</accession>
<dbReference type="Pfam" id="PF00067">
    <property type="entry name" value="p450"/>
    <property type="match status" value="2"/>
</dbReference>
<evidence type="ECO:0000256" key="6">
    <source>
        <dbReference type="ARBA" id="ARBA00023004"/>
    </source>
</evidence>
<keyword evidence="5" id="KW-0560">Oxidoreductase</keyword>
<comment type="cofactor">
    <cofactor evidence="1">
        <name>heme</name>
        <dbReference type="ChEBI" id="CHEBI:30413"/>
    </cofactor>
</comment>
<gene>
    <name evidence="14" type="ORF">VitviT2T_000990</name>
</gene>
<dbReference type="Gene3D" id="1.10.630.10">
    <property type="entry name" value="Cytochrome P450"/>
    <property type="match status" value="1"/>
</dbReference>